<dbReference type="PROSITE" id="PS01124">
    <property type="entry name" value="HTH_ARAC_FAMILY_2"/>
    <property type="match status" value="1"/>
</dbReference>
<dbReference type="InterPro" id="IPR018060">
    <property type="entry name" value="HTH_AraC"/>
</dbReference>
<keyword evidence="2" id="KW-0238">DNA-binding</keyword>
<dbReference type="PANTHER" id="PTHR43280">
    <property type="entry name" value="ARAC-FAMILY TRANSCRIPTIONAL REGULATOR"/>
    <property type="match status" value="1"/>
</dbReference>
<dbReference type="InterPro" id="IPR003313">
    <property type="entry name" value="AraC-bd"/>
</dbReference>
<dbReference type="Pfam" id="PF12833">
    <property type="entry name" value="HTH_18"/>
    <property type="match status" value="1"/>
</dbReference>
<dbReference type="SMART" id="SM00342">
    <property type="entry name" value="HTH_ARAC"/>
    <property type="match status" value="1"/>
</dbReference>
<dbReference type="GO" id="GO:0043565">
    <property type="term" value="F:sequence-specific DNA binding"/>
    <property type="evidence" value="ECO:0007669"/>
    <property type="project" value="InterPro"/>
</dbReference>
<dbReference type="SUPFAM" id="SSF46689">
    <property type="entry name" value="Homeodomain-like"/>
    <property type="match status" value="2"/>
</dbReference>
<feature type="domain" description="HTH araC/xylS-type" evidence="5">
    <location>
        <begin position="183"/>
        <end position="281"/>
    </location>
</feature>
<evidence type="ECO:0000256" key="2">
    <source>
        <dbReference type="ARBA" id="ARBA00023125"/>
    </source>
</evidence>
<feature type="compositionally biased region" description="Pro residues" evidence="4">
    <location>
        <begin position="291"/>
        <end position="301"/>
    </location>
</feature>
<protein>
    <submittedName>
        <fullName evidence="6">Transcriptional regulator, AraC family</fullName>
    </submittedName>
</protein>
<evidence type="ECO:0000259" key="5">
    <source>
        <dbReference type="PROSITE" id="PS01124"/>
    </source>
</evidence>
<keyword evidence="1" id="KW-0805">Transcription regulation</keyword>
<dbReference type="AlphaFoldDB" id="A0A1H6C7I3"/>
<keyword evidence="3" id="KW-0804">Transcription</keyword>
<evidence type="ECO:0000256" key="3">
    <source>
        <dbReference type="ARBA" id="ARBA00023163"/>
    </source>
</evidence>
<accession>A0A1H6C7I3</accession>
<dbReference type="EMBL" id="FNVU01000008">
    <property type="protein sequence ID" value="SEG68868.1"/>
    <property type="molecule type" value="Genomic_DNA"/>
</dbReference>
<dbReference type="Gene3D" id="1.10.10.60">
    <property type="entry name" value="Homeodomain-like"/>
    <property type="match status" value="2"/>
</dbReference>
<dbReference type="Proteomes" id="UP000236754">
    <property type="component" value="Unassembled WGS sequence"/>
</dbReference>
<feature type="compositionally biased region" description="Basic and acidic residues" evidence="4">
    <location>
        <begin position="277"/>
        <end position="287"/>
    </location>
</feature>
<dbReference type="PRINTS" id="PR00032">
    <property type="entry name" value="HTHARAC"/>
</dbReference>
<dbReference type="InterPro" id="IPR020449">
    <property type="entry name" value="Tscrpt_reg_AraC-type_HTH"/>
</dbReference>
<evidence type="ECO:0000256" key="1">
    <source>
        <dbReference type="ARBA" id="ARBA00023015"/>
    </source>
</evidence>
<dbReference type="Gene3D" id="2.60.120.10">
    <property type="entry name" value="Jelly Rolls"/>
    <property type="match status" value="1"/>
</dbReference>
<proteinExistence type="predicted"/>
<dbReference type="GO" id="GO:0003700">
    <property type="term" value="F:DNA-binding transcription factor activity"/>
    <property type="evidence" value="ECO:0007669"/>
    <property type="project" value="InterPro"/>
</dbReference>
<evidence type="ECO:0000313" key="7">
    <source>
        <dbReference type="Proteomes" id="UP000236754"/>
    </source>
</evidence>
<dbReference type="Pfam" id="PF02311">
    <property type="entry name" value="AraC_binding"/>
    <property type="match status" value="1"/>
</dbReference>
<organism evidence="6 7">
    <name type="scientific">Actinacidiphila yanglinensis</name>
    <dbReference type="NCBI Taxonomy" id="310779"/>
    <lineage>
        <taxon>Bacteria</taxon>
        <taxon>Bacillati</taxon>
        <taxon>Actinomycetota</taxon>
        <taxon>Actinomycetes</taxon>
        <taxon>Kitasatosporales</taxon>
        <taxon>Streptomycetaceae</taxon>
        <taxon>Actinacidiphila</taxon>
    </lineage>
</organism>
<evidence type="ECO:0000256" key="4">
    <source>
        <dbReference type="SAM" id="MobiDB-lite"/>
    </source>
</evidence>
<sequence>MTRVKPRYEQPGAPGGTTLVCFVRRQRAFDFAWHYHEEYELTLITEGDGTRYAGSTVERYRPGDLVLLGPNLPHTFTSEPTEGVAEAAVTQFRHDFLGPGFFALPQFRALDGLLARSARGLRFARVPGGVRARVAELPHLDPAAQTVALLDVLCRLATGVESTQITGPGYTPAPGSVVRDRVDAVCRHLQQTHTEPVDQAEVAALVPMSPTSFSRFFRGAMGRTFTDYVNQLRVETACSLLAGTGLPVTEVAARSGYRNLSHFNRRFRQLKGLRPTEYRTAHQRPETIRPAGPPPAGEFGA</sequence>
<dbReference type="InterPro" id="IPR014710">
    <property type="entry name" value="RmlC-like_jellyroll"/>
</dbReference>
<keyword evidence="7" id="KW-1185">Reference proteome</keyword>
<gene>
    <name evidence="6" type="ORF">SAMN05216223_108130</name>
</gene>
<dbReference type="SUPFAM" id="SSF51182">
    <property type="entry name" value="RmlC-like cupins"/>
    <property type="match status" value="1"/>
</dbReference>
<evidence type="ECO:0000313" key="6">
    <source>
        <dbReference type="EMBL" id="SEG68868.1"/>
    </source>
</evidence>
<dbReference type="PANTHER" id="PTHR43280:SF27">
    <property type="entry name" value="TRANSCRIPTIONAL REGULATOR MTLR"/>
    <property type="match status" value="1"/>
</dbReference>
<dbReference type="InterPro" id="IPR009057">
    <property type="entry name" value="Homeodomain-like_sf"/>
</dbReference>
<reference evidence="6 7" key="1">
    <citation type="submission" date="2016-10" db="EMBL/GenBank/DDBJ databases">
        <authorList>
            <person name="de Groot N.N."/>
        </authorList>
    </citation>
    <scope>NUCLEOTIDE SEQUENCE [LARGE SCALE GENOMIC DNA]</scope>
    <source>
        <strain evidence="6 7">CGMCC 4.2023</strain>
    </source>
</reference>
<dbReference type="InterPro" id="IPR011051">
    <property type="entry name" value="RmlC_Cupin_sf"/>
</dbReference>
<name>A0A1H6C7I3_9ACTN</name>
<feature type="region of interest" description="Disordered" evidence="4">
    <location>
        <begin position="277"/>
        <end position="301"/>
    </location>
</feature>